<evidence type="ECO:0000256" key="2">
    <source>
        <dbReference type="ARBA" id="ARBA00022448"/>
    </source>
</evidence>
<organism evidence="7 8">
    <name type="scientific">Brevibacterium aurantiacum</name>
    <dbReference type="NCBI Taxonomy" id="273384"/>
    <lineage>
        <taxon>Bacteria</taxon>
        <taxon>Bacillati</taxon>
        <taxon>Actinomycetota</taxon>
        <taxon>Actinomycetes</taxon>
        <taxon>Micrococcales</taxon>
        <taxon>Brevibacteriaceae</taxon>
        <taxon>Brevibacterium</taxon>
    </lineage>
</organism>
<dbReference type="EMBL" id="VLTK01000004">
    <property type="protein sequence ID" value="TSI17093.1"/>
    <property type="molecule type" value="Genomic_DNA"/>
</dbReference>
<dbReference type="GO" id="GO:0046677">
    <property type="term" value="P:response to antibiotic"/>
    <property type="evidence" value="ECO:0007669"/>
    <property type="project" value="UniProtKB-KW"/>
</dbReference>
<keyword evidence="3" id="KW-0547">Nucleotide-binding</keyword>
<keyword evidence="2" id="KW-0813">Transport</keyword>
<keyword evidence="4 7" id="KW-0067">ATP-binding</keyword>
<dbReference type="Gene3D" id="3.40.50.300">
    <property type="entry name" value="P-loop containing nucleotide triphosphate hydrolases"/>
    <property type="match status" value="1"/>
</dbReference>
<dbReference type="InterPro" id="IPR003439">
    <property type="entry name" value="ABC_transporter-like_ATP-bd"/>
</dbReference>
<name>A0A556CI23_BREAU</name>
<accession>A0A556CI23</accession>
<dbReference type="GO" id="GO:0005524">
    <property type="term" value="F:ATP binding"/>
    <property type="evidence" value="ECO:0007669"/>
    <property type="project" value="UniProtKB-KW"/>
</dbReference>
<dbReference type="Proteomes" id="UP000316406">
    <property type="component" value="Unassembled WGS sequence"/>
</dbReference>
<dbReference type="SUPFAM" id="SSF52540">
    <property type="entry name" value="P-loop containing nucleoside triphosphate hydrolases"/>
    <property type="match status" value="1"/>
</dbReference>
<dbReference type="AlphaFoldDB" id="A0A556CI23"/>
<dbReference type="PROSITE" id="PS50893">
    <property type="entry name" value="ABC_TRANSPORTER_2"/>
    <property type="match status" value="1"/>
</dbReference>
<dbReference type="GO" id="GO:0016887">
    <property type="term" value="F:ATP hydrolysis activity"/>
    <property type="evidence" value="ECO:0007669"/>
    <property type="project" value="InterPro"/>
</dbReference>
<dbReference type="GO" id="GO:0005886">
    <property type="term" value="C:plasma membrane"/>
    <property type="evidence" value="ECO:0007669"/>
    <property type="project" value="UniProtKB-SubCell"/>
</dbReference>
<dbReference type="SMART" id="SM00382">
    <property type="entry name" value="AAA"/>
    <property type="match status" value="1"/>
</dbReference>
<evidence type="ECO:0000256" key="3">
    <source>
        <dbReference type="ARBA" id="ARBA00022741"/>
    </source>
</evidence>
<dbReference type="PROSITE" id="PS00211">
    <property type="entry name" value="ABC_TRANSPORTER_1"/>
    <property type="match status" value="1"/>
</dbReference>
<sequence>MTSAGPGAEATASAAPATAIEFSGVRKGFGKNPVLQGLDLQISQGEVFALLGANGAGKTTSINILTTLIRPDSGTVLVGGIDVADEPNEAKRRFAVTGQSAAVDEYLSTRENLILLARLSGLSRREAKVRASRLAERLSLTSFIDTRVAALSGGMRRRLDLALSLVVQVDVLILDEPTTGLDTRSRRELWDEVKELAKGGTTVFLTTQYLEEADALADRIGLLDRGRLAGLGTPTELKAKVGQGMVAVHDNRGTTVSQLPTTGTVRDISSVLATIEPEFAESSVSLRHPSLDDVFLSLTAPGPSAEPSQTGE</sequence>
<evidence type="ECO:0000256" key="5">
    <source>
        <dbReference type="ARBA" id="ARBA00023251"/>
    </source>
</evidence>
<dbReference type="InterPro" id="IPR027417">
    <property type="entry name" value="P-loop_NTPase"/>
</dbReference>
<dbReference type="InterPro" id="IPR003593">
    <property type="entry name" value="AAA+_ATPase"/>
</dbReference>
<evidence type="ECO:0000259" key="6">
    <source>
        <dbReference type="PROSITE" id="PS50893"/>
    </source>
</evidence>
<evidence type="ECO:0000256" key="4">
    <source>
        <dbReference type="ARBA" id="ARBA00022840"/>
    </source>
</evidence>
<reference evidence="7 8" key="1">
    <citation type="submission" date="2019-07" db="EMBL/GenBank/DDBJ databases">
        <title>Draft genome sequence of Brevibacterium aurantiacum XU54 isolated from Xinjiang China.</title>
        <authorList>
            <person name="Xu X."/>
        </authorList>
    </citation>
    <scope>NUCLEOTIDE SEQUENCE [LARGE SCALE GENOMIC DNA]</scope>
    <source>
        <strain evidence="7 8">XU54</strain>
    </source>
</reference>
<dbReference type="PANTHER" id="PTHR42711:SF19">
    <property type="entry name" value="DOXORUBICIN RESISTANCE ATP-BINDING PROTEIN DRRA"/>
    <property type="match status" value="1"/>
</dbReference>
<dbReference type="InterPro" id="IPR017871">
    <property type="entry name" value="ABC_transporter-like_CS"/>
</dbReference>
<proteinExistence type="predicted"/>
<protein>
    <submittedName>
        <fullName evidence="7">ATP-binding cassette domain-containing protein</fullName>
    </submittedName>
</protein>
<comment type="caution">
    <text evidence="7">The sequence shown here is derived from an EMBL/GenBank/DDBJ whole genome shotgun (WGS) entry which is preliminary data.</text>
</comment>
<dbReference type="InterPro" id="IPR050763">
    <property type="entry name" value="ABC_transporter_ATP-binding"/>
</dbReference>
<comment type="subcellular location">
    <subcellularLocation>
        <location evidence="1">Cell membrane</location>
        <topology evidence="1">Peripheral membrane protein</topology>
    </subcellularLocation>
</comment>
<keyword evidence="5" id="KW-0046">Antibiotic resistance</keyword>
<evidence type="ECO:0000256" key="1">
    <source>
        <dbReference type="ARBA" id="ARBA00004202"/>
    </source>
</evidence>
<dbReference type="PANTHER" id="PTHR42711">
    <property type="entry name" value="ABC TRANSPORTER ATP-BINDING PROTEIN"/>
    <property type="match status" value="1"/>
</dbReference>
<evidence type="ECO:0000313" key="8">
    <source>
        <dbReference type="Proteomes" id="UP000316406"/>
    </source>
</evidence>
<evidence type="ECO:0000313" key="7">
    <source>
        <dbReference type="EMBL" id="TSI17093.1"/>
    </source>
</evidence>
<keyword evidence="8" id="KW-1185">Reference proteome</keyword>
<gene>
    <name evidence="7" type="ORF">FO013_08480</name>
</gene>
<feature type="domain" description="ABC transporter" evidence="6">
    <location>
        <begin position="20"/>
        <end position="250"/>
    </location>
</feature>
<dbReference type="OrthoDB" id="9804819at2"/>
<dbReference type="Pfam" id="PF00005">
    <property type="entry name" value="ABC_tran"/>
    <property type="match status" value="1"/>
</dbReference>